<evidence type="ECO:0000256" key="8">
    <source>
        <dbReference type="ARBA" id="ARBA00023136"/>
    </source>
</evidence>
<feature type="transmembrane region" description="Helical" evidence="10">
    <location>
        <begin position="607"/>
        <end position="626"/>
    </location>
</feature>
<evidence type="ECO:0000256" key="1">
    <source>
        <dbReference type="ARBA" id="ARBA00004479"/>
    </source>
</evidence>
<comment type="caution">
    <text evidence="13">The sequence shown here is derived from an EMBL/GenBank/DDBJ whole genome shotgun (WGS) entry which is preliminary data.</text>
</comment>
<dbReference type="Gene3D" id="3.40.630.10">
    <property type="entry name" value="Zn peptidases"/>
    <property type="match status" value="1"/>
</dbReference>
<sequence>MLYILYFKLFITLTIAVNNLSAERIKDMIYMSIDGASACFRRHNGTHQFGCSSTRGGSVGVIQLIETFEDVNWIESNATAGPYTVVIPFTMFTNDVIARLEATNNINGILIAKNSSQAFPSAYSPEDTCPNRYSGIQSCDNNKVWNPSGNGFLLKDWKFPIFYIENDSVLEKIKNCYFKHNAHNLDKQKERPLCALEMQSFMTAAVDSETCIRRSKKLYMNPTAFCDPLSNLNIHWPLSPLNNKTESIVLVIARLDASSIFDNISPGANSAVTGLITLLATAYYLNLLNATVNHTNVLFSLLNGESFDYIGSSRFVYDLNKGNFNALGGKNLKFDKIQTVIELGELGNDQLYLHANNHENNDVIINLKKSLDLENTTLSNSVPPASIQSFLAENRNLTAVVLATHGEQFINKYYGGILDNAETLGIRRKQINKTLAHVAMKLGDVLYEKVTGQKSPSSNVTIIEELISEMLFCYLESAKCNLFQAASIPGYNKLPNHTYPLYVGVSSSLNHATSITGQLLALLTGEKLPNMTANECNEHRLAWMGGYNNFTGICINSTVNYTAAVSPAFIIDGYQMKSGKYSTWTESRWHILSVRMFIKPSEAVEQLTITLGSVIAIISLIAVWFINSRADILFDYSPATEDC</sequence>
<feature type="domain" description="Nicastrin small lobe" evidence="12">
    <location>
        <begin position="38"/>
        <end position="204"/>
    </location>
</feature>
<organism evidence="13 14">
    <name type="scientific">Cotesia glomerata</name>
    <name type="common">Lepidopteran parasitic wasp</name>
    <name type="synonym">Apanteles glomeratus</name>
    <dbReference type="NCBI Taxonomy" id="32391"/>
    <lineage>
        <taxon>Eukaryota</taxon>
        <taxon>Metazoa</taxon>
        <taxon>Ecdysozoa</taxon>
        <taxon>Arthropoda</taxon>
        <taxon>Hexapoda</taxon>
        <taxon>Insecta</taxon>
        <taxon>Pterygota</taxon>
        <taxon>Neoptera</taxon>
        <taxon>Endopterygota</taxon>
        <taxon>Hymenoptera</taxon>
        <taxon>Apocrita</taxon>
        <taxon>Ichneumonoidea</taxon>
        <taxon>Braconidae</taxon>
        <taxon>Microgastrinae</taxon>
        <taxon>Cotesia</taxon>
    </lineage>
</organism>
<evidence type="ECO:0000256" key="7">
    <source>
        <dbReference type="ARBA" id="ARBA00022989"/>
    </source>
</evidence>
<evidence type="ECO:0000256" key="9">
    <source>
        <dbReference type="ARBA" id="ARBA00023180"/>
    </source>
</evidence>
<dbReference type="EMBL" id="JAHXZJ010001864">
    <property type="protein sequence ID" value="KAH0549940.1"/>
    <property type="molecule type" value="Genomic_DNA"/>
</dbReference>
<name>A0AAV7ICB2_COTGL</name>
<dbReference type="PANTHER" id="PTHR21092:SF0">
    <property type="entry name" value="NICASTRIN"/>
    <property type="match status" value="1"/>
</dbReference>
<dbReference type="Pfam" id="PF05450">
    <property type="entry name" value="Nicastrin"/>
    <property type="match status" value="1"/>
</dbReference>
<keyword evidence="6" id="KW-0914">Notch signaling pathway</keyword>
<dbReference type="InterPro" id="IPR041084">
    <property type="entry name" value="Ncstrn_small"/>
</dbReference>
<dbReference type="GO" id="GO:0016485">
    <property type="term" value="P:protein processing"/>
    <property type="evidence" value="ECO:0007669"/>
    <property type="project" value="InterPro"/>
</dbReference>
<keyword evidence="9" id="KW-0325">Glycoprotein</keyword>
<evidence type="ECO:0000256" key="10">
    <source>
        <dbReference type="SAM" id="Phobius"/>
    </source>
</evidence>
<keyword evidence="8 10" id="KW-0472">Membrane</keyword>
<evidence type="ECO:0000256" key="2">
    <source>
        <dbReference type="ARBA" id="ARBA00007717"/>
    </source>
</evidence>
<evidence type="ECO:0000256" key="4">
    <source>
        <dbReference type="ARBA" id="ARBA00022692"/>
    </source>
</evidence>
<gene>
    <name evidence="13" type="ORF">KQX54_016006</name>
</gene>
<feature type="chain" id="PRO_5043944630" description="Nicastrin" evidence="11">
    <location>
        <begin position="17"/>
        <end position="643"/>
    </location>
</feature>
<evidence type="ECO:0000313" key="14">
    <source>
        <dbReference type="Proteomes" id="UP000826195"/>
    </source>
</evidence>
<evidence type="ECO:0000313" key="13">
    <source>
        <dbReference type="EMBL" id="KAH0549940.1"/>
    </source>
</evidence>
<accession>A0AAV7ICB2</accession>
<evidence type="ECO:0000259" key="12">
    <source>
        <dbReference type="Pfam" id="PF18266"/>
    </source>
</evidence>
<keyword evidence="14" id="KW-1185">Reference proteome</keyword>
<dbReference type="AlphaFoldDB" id="A0AAV7ICB2"/>
<keyword evidence="4 10" id="KW-0812">Transmembrane</keyword>
<keyword evidence="5 11" id="KW-0732">Signal</keyword>
<comment type="subcellular location">
    <subcellularLocation>
        <location evidence="1">Membrane</location>
        <topology evidence="1">Single-pass type I membrane protein</topology>
    </subcellularLocation>
</comment>
<comment type="similarity">
    <text evidence="2">Belongs to the nicastrin family.</text>
</comment>
<dbReference type="GO" id="GO:0005886">
    <property type="term" value="C:plasma membrane"/>
    <property type="evidence" value="ECO:0007669"/>
    <property type="project" value="UniProtKB-ARBA"/>
</dbReference>
<keyword evidence="7 10" id="KW-1133">Transmembrane helix</keyword>
<dbReference type="GO" id="GO:0007219">
    <property type="term" value="P:Notch signaling pathway"/>
    <property type="evidence" value="ECO:0007669"/>
    <property type="project" value="UniProtKB-KW"/>
</dbReference>
<dbReference type="Pfam" id="PF18266">
    <property type="entry name" value="Ncstrn_small"/>
    <property type="match status" value="1"/>
</dbReference>
<evidence type="ECO:0000256" key="6">
    <source>
        <dbReference type="ARBA" id="ARBA00022976"/>
    </source>
</evidence>
<evidence type="ECO:0000256" key="11">
    <source>
        <dbReference type="SAM" id="SignalP"/>
    </source>
</evidence>
<dbReference type="InterPro" id="IPR008710">
    <property type="entry name" value="Nicastrin"/>
</dbReference>
<evidence type="ECO:0000256" key="5">
    <source>
        <dbReference type="ARBA" id="ARBA00022729"/>
    </source>
</evidence>
<dbReference type="GO" id="GO:0007220">
    <property type="term" value="P:Notch receptor processing"/>
    <property type="evidence" value="ECO:0007669"/>
    <property type="project" value="TreeGrafter"/>
</dbReference>
<feature type="signal peptide" evidence="11">
    <location>
        <begin position="1"/>
        <end position="16"/>
    </location>
</feature>
<dbReference type="Proteomes" id="UP000826195">
    <property type="component" value="Unassembled WGS sequence"/>
</dbReference>
<proteinExistence type="inferred from homology"/>
<dbReference type="PANTHER" id="PTHR21092">
    <property type="entry name" value="NICASTRIN"/>
    <property type="match status" value="1"/>
</dbReference>
<dbReference type="SUPFAM" id="SSF53187">
    <property type="entry name" value="Zn-dependent exopeptidases"/>
    <property type="match status" value="1"/>
</dbReference>
<reference evidence="13 14" key="1">
    <citation type="journal article" date="2021" name="J. Hered.">
        <title>A chromosome-level genome assembly of the parasitoid wasp, Cotesia glomerata (Hymenoptera: Braconidae).</title>
        <authorList>
            <person name="Pinto B.J."/>
            <person name="Weis J.J."/>
            <person name="Gamble T."/>
            <person name="Ode P.J."/>
            <person name="Paul R."/>
            <person name="Zaspel J.M."/>
        </authorList>
    </citation>
    <scope>NUCLEOTIDE SEQUENCE [LARGE SCALE GENOMIC DNA]</scope>
    <source>
        <strain evidence="13">CgM1</strain>
    </source>
</reference>
<evidence type="ECO:0000256" key="3">
    <source>
        <dbReference type="ARBA" id="ARBA00015303"/>
    </source>
</evidence>
<protein>
    <recommendedName>
        <fullName evidence="3">Nicastrin</fullName>
    </recommendedName>
</protein>